<dbReference type="EMBL" id="CM034387">
    <property type="protein sequence ID" value="KAJ0184398.1"/>
    <property type="molecule type" value="Genomic_DNA"/>
</dbReference>
<gene>
    <name evidence="1" type="ORF">K1T71_000821</name>
</gene>
<keyword evidence="2" id="KW-1185">Reference proteome</keyword>
<reference evidence="1 2" key="1">
    <citation type="journal article" date="2021" name="Front. Genet.">
        <title>Chromosome-Level Genome Assembly Reveals Significant Gene Expansion in the Toll and IMD Signaling Pathways of Dendrolimus kikuchii.</title>
        <authorList>
            <person name="Zhou J."/>
            <person name="Wu P."/>
            <person name="Xiong Z."/>
            <person name="Liu N."/>
            <person name="Zhao N."/>
            <person name="Ji M."/>
            <person name="Qiu Y."/>
            <person name="Yang B."/>
        </authorList>
    </citation>
    <scope>NUCLEOTIDE SEQUENCE [LARGE SCALE GENOMIC DNA]</scope>
    <source>
        <strain evidence="1">Ann1</strain>
    </source>
</reference>
<evidence type="ECO:0000313" key="2">
    <source>
        <dbReference type="Proteomes" id="UP000824533"/>
    </source>
</evidence>
<sequence length="368" mass="42320">MSVKSNTVSFCCGCLNTEANLRNIDKKTANILNGLLGSQIINNSTKKYICITCYKLLVKSVRFKKQCLEARELFLSMVHVTEGSLNTLYKLNFKPNLTQTQVTILNIEGSPPCLKTDDNPFIPQVKQIKVEPKDEIVENESVLEEQFNSMQGNGFDLENYVVGDSNVAENAKVVIEVDATENVSFPTCMKLHEDFDIKEDCSDSPQEDSLDIGDVESGTHSFDDTSPNKILEREVQDISEETDIALFKWKSLQMDQQNTQQQSQRNMQSTQTRPYSNAERQRRYREKRKADKMYACTTFSQSSDVQPQHEQQQHDVQMNKRQPQSNAERQRKYRKLLRERQQQQMECINAITVLSNTPHISSIHQMQK</sequence>
<name>A0ACC1DKA4_9NEOP</name>
<accession>A0ACC1DKA4</accession>
<organism evidence="1 2">
    <name type="scientific">Dendrolimus kikuchii</name>
    <dbReference type="NCBI Taxonomy" id="765133"/>
    <lineage>
        <taxon>Eukaryota</taxon>
        <taxon>Metazoa</taxon>
        <taxon>Ecdysozoa</taxon>
        <taxon>Arthropoda</taxon>
        <taxon>Hexapoda</taxon>
        <taxon>Insecta</taxon>
        <taxon>Pterygota</taxon>
        <taxon>Neoptera</taxon>
        <taxon>Endopterygota</taxon>
        <taxon>Lepidoptera</taxon>
        <taxon>Glossata</taxon>
        <taxon>Ditrysia</taxon>
        <taxon>Bombycoidea</taxon>
        <taxon>Lasiocampidae</taxon>
        <taxon>Dendrolimus</taxon>
    </lineage>
</organism>
<protein>
    <submittedName>
        <fullName evidence="1">Uncharacterized protein</fullName>
    </submittedName>
</protein>
<evidence type="ECO:0000313" key="1">
    <source>
        <dbReference type="EMBL" id="KAJ0184398.1"/>
    </source>
</evidence>
<dbReference type="Proteomes" id="UP000824533">
    <property type="component" value="Linkage Group LG01"/>
</dbReference>
<proteinExistence type="predicted"/>
<comment type="caution">
    <text evidence="1">The sequence shown here is derived from an EMBL/GenBank/DDBJ whole genome shotgun (WGS) entry which is preliminary data.</text>
</comment>